<dbReference type="Proteomes" id="UP001215280">
    <property type="component" value="Unassembled WGS sequence"/>
</dbReference>
<dbReference type="AlphaFoldDB" id="A0AAD7I962"/>
<evidence type="ECO:0000256" key="1">
    <source>
        <dbReference type="SAM" id="MobiDB-lite"/>
    </source>
</evidence>
<evidence type="ECO:0000313" key="2">
    <source>
        <dbReference type="EMBL" id="KAJ7736972.1"/>
    </source>
</evidence>
<dbReference type="EMBL" id="JARJLG010000146">
    <property type="protein sequence ID" value="KAJ7736972.1"/>
    <property type="molecule type" value="Genomic_DNA"/>
</dbReference>
<sequence>MPNDGTIIPADRIPAIYASFNTMHQLIRRQDRATFVIKDPSTPLPYAESVISAKTVQTYIRHNLLVNDPDLDITYNPFSTAPSGRQGFSRIAATEDEAAWTEWHMDGDLPTLVDYLVRDVDIEEVIPPGHVVVPKARWDAANDAMWAREQGRGRAIASAKAAKAAKRDVVSDVYLPAKRARIAAKSAAVLAEYQERKRAEHAAAEAAKAASGEGGSGSGTGPSGADGSGGSMDTTQ</sequence>
<name>A0AAD7I962_9AGAR</name>
<gene>
    <name evidence="2" type="ORF">DFH07DRAFT_779506</name>
</gene>
<evidence type="ECO:0000313" key="3">
    <source>
        <dbReference type="Proteomes" id="UP001215280"/>
    </source>
</evidence>
<comment type="caution">
    <text evidence="2">The sequence shown here is derived from an EMBL/GenBank/DDBJ whole genome shotgun (WGS) entry which is preliminary data.</text>
</comment>
<keyword evidence="3" id="KW-1185">Reference proteome</keyword>
<organism evidence="2 3">
    <name type="scientific">Mycena maculata</name>
    <dbReference type="NCBI Taxonomy" id="230809"/>
    <lineage>
        <taxon>Eukaryota</taxon>
        <taxon>Fungi</taxon>
        <taxon>Dikarya</taxon>
        <taxon>Basidiomycota</taxon>
        <taxon>Agaricomycotina</taxon>
        <taxon>Agaricomycetes</taxon>
        <taxon>Agaricomycetidae</taxon>
        <taxon>Agaricales</taxon>
        <taxon>Marasmiineae</taxon>
        <taxon>Mycenaceae</taxon>
        <taxon>Mycena</taxon>
    </lineage>
</organism>
<feature type="compositionally biased region" description="Gly residues" evidence="1">
    <location>
        <begin position="212"/>
        <end position="230"/>
    </location>
</feature>
<feature type="region of interest" description="Disordered" evidence="1">
    <location>
        <begin position="200"/>
        <end position="236"/>
    </location>
</feature>
<reference evidence="2" key="1">
    <citation type="submission" date="2023-03" db="EMBL/GenBank/DDBJ databases">
        <title>Massive genome expansion in bonnet fungi (Mycena s.s.) driven by repeated elements and novel gene families across ecological guilds.</title>
        <authorList>
            <consortium name="Lawrence Berkeley National Laboratory"/>
            <person name="Harder C.B."/>
            <person name="Miyauchi S."/>
            <person name="Viragh M."/>
            <person name="Kuo A."/>
            <person name="Thoen E."/>
            <person name="Andreopoulos B."/>
            <person name="Lu D."/>
            <person name="Skrede I."/>
            <person name="Drula E."/>
            <person name="Henrissat B."/>
            <person name="Morin E."/>
            <person name="Kohler A."/>
            <person name="Barry K."/>
            <person name="LaButti K."/>
            <person name="Morin E."/>
            <person name="Salamov A."/>
            <person name="Lipzen A."/>
            <person name="Mereny Z."/>
            <person name="Hegedus B."/>
            <person name="Baldrian P."/>
            <person name="Stursova M."/>
            <person name="Weitz H."/>
            <person name="Taylor A."/>
            <person name="Grigoriev I.V."/>
            <person name="Nagy L.G."/>
            <person name="Martin F."/>
            <person name="Kauserud H."/>
        </authorList>
    </citation>
    <scope>NUCLEOTIDE SEQUENCE</scope>
    <source>
        <strain evidence="2">CBHHK188m</strain>
    </source>
</reference>
<accession>A0AAD7I962</accession>
<protein>
    <submittedName>
        <fullName evidence="2">Uncharacterized protein</fullName>
    </submittedName>
</protein>
<proteinExistence type="predicted"/>